<dbReference type="Pfam" id="PF04059">
    <property type="entry name" value="RRM_2"/>
    <property type="match status" value="1"/>
</dbReference>
<feature type="region of interest" description="Disordered" evidence="2">
    <location>
        <begin position="328"/>
        <end position="355"/>
    </location>
</feature>
<reference evidence="4 5" key="1">
    <citation type="submission" date="2015-03" db="EMBL/GenBank/DDBJ databases">
        <authorList>
            <person name="Morales-Cruz A."/>
            <person name="Amrine K.C."/>
            <person name="Cantu D."/>
        </authorList>
    </citation>
    <scope>NUCLEOTIDE SEQUENCE [LARGE SCALE GENOMIC DNA]</scope>
    <source>
        <strain evidence="4">DS831</strain>
    </source>
</reference>
<organism evidence="4 5">
    <name type="scientific">Diplodia seriata</name>
    <dbReference type="NCBI Taxonomy" id="420778"/>
    <lineage>
        <taxon>Eukaryota</taxon>
        <taxon>Fungi</taxon>
        <taxon>Dikarya</taxon>
        <taxon>Ascomycota</taxon>
        <taxon>Pezizomycotina</taxon>
        <taxon>Dothideomycetes</taxon>
        <taxon>Dothideomycetes incertae sedis</taxon>
        <taxon>Botryosphaeriales</taxon>
        <taxon>Botryosphaeriaceae</taxon>
        <taxon>Diplodia</taxon>
    </lineage>
</organism>
<evidence type="ECO:0000256" key="2">
    <source>
        <dbReference type="SAM" id="MobiDB-lite"/>
    </source>
</evidence>
<evidence type="ECO:0000256" key="1">
    <source>
        <dbReference type="ARBA" id="ARBA00022884"/>
    </source>
</evidence>
<proteinExistence type="predicted"/>
<accession>A0A0G2GA64</accession>
<comment type="caution">
    <text evidence="4">The sequence shown here is derived from an EMBL/GenBank/DDBJ whole genome shotgun (WGS) entry which is preliminary data.</text>
</comment>
<dbReference type="InterPro" id="IPR007201">
    <property type="entry name" value="Mei2-like_Rrm_C"/>
</dbReference>
<evidence type="ECO:0000313" key="5">
    <source>
        <dbReference type="Proteomes" id="UP000034182"/>
    </source>
</evidence>
<dbReference type="EMBL" id="LAQI01000099">
    <property type="protein sequence ID" value="KKY20568.1"/>
    <property type="molecule type" value="Genomic_DNA"/>
</dbReference>
<reference evidence="4 5" key="2">
    <citation type="submission" date="2015-05" db="EMBL/GenBank/DDBJ databases">
        <title>Distinctive expansion of gene families associated with plant cell wall degradation and secondary metabolism in the genomes of grapevine trunk pathogens.</title>
        <authorList>
            <person name="Lawrence D.P."/>
            <person name="Travadon R."/>
            <person name="Rolshausen P.E."/>
            <person name="Baumgartner K."/>
        </authorList>
    </citation>
    <scope>NUCLEOTIDE SEQUENCE [LARGE SCALE GENOMIC DNA]</scope>
    <source>
        <strain evidence="4">DS831</strain>
    </source>
</reference>
<evidence type="ECO:0000313" key="4">
    <source>
        <dbReference type="EMBL" id="KKY20568.1"/>
    </source>
</evidence>
<evidence type="ECO:0000259" key="3">
    <source>
        <dbReference type="Pfam" id="PF04059"/>
    </source>
</evidence>
<protein>
    <submittedName>
        <fullName evidence="4">Putative meiosis protein mei2</fullName>
    </submittedName>
</protein>
<feature type="compositionally biased region" description="Low complexity" evidence="2">
    <location>
        <begin position="336"/>
        <end position="346"/>
    </location>
</feature>
<name>A0A0G2GA64_9PEZI</name>
<dbReference type="GO" id="GO:0003723">
    <property type="term" value="F:RNA binding"/>
    <property type="evidence" value="ECO:0007669"/>
    <property type="project" value="UniProtKB-KW"/>
</dbReference>
<dbReference type="PANTHER" id="PTHR23189">
    <property type="entry name" value="RNA RECOGNITION MOTIF-CONTAINING"/>
    <property type="match status" value="1"/>
</dbReference>
<feature type="domain" description="Mei2-like C-terminal RNA recognition motif" evidence="3">
    <location>
        <begin position="368"/>
        <end position="465"/>
    </location>
</feature>
<dbReference type="AlphaFoldDB" id="A0A0G2GA64"/>
<gene>
    <name evidence="4" type="ORF">UCDDS831_g04615</name>
</gene>
<dbReference type="Proteomes" id="UP000034182">
    <property type="component" value="Unassembled WGS sequence"/>
</dbReference>
<dbReference type="SUPFAM" id="SSF54928">
    <property type="entry name" value="RNA-binding domain, RBD"/>
    <property type="match status" value="1"/>
</dbReference>
<keyword evidence="1" id="KW-0694">RNA-binding</keyword>
<sequence>MPSSSFLGSSPPFSVSDQNLALAVNGHLNMADLAPHQLALETDVATMYAIVNSLSDHGNVHFSSDPESVLTRYVKFQSSGLIPIVKASLTPLHLNFHLTSPTHITHLPTSLTYPLHSSTHFTSLPNCEQEGTIFCRAKRFVKLSSSLVIFEFDKLSQAEAALKAKSELECPGQLQCISVAEYAKLLNNVHPSLGVFNKYEAQVLVNVTHACEEFGDSHQAFLAMLAWMDQSLGSASQRAVVCLGLTANAIGYGFKFRMELDSYDFGEFLLQQSSGCQEIKDCDYFAEVKPFKPTGYEPIPTSSPVTQRGGTTLPRGGPIQVYQLGGPVQPYRERGYSSPRRSSFGSGRRDDQNNAIDVEKIRRGLDVRTTVMLRNIPNQMTTYDLQALLKTWVHGKFDFLYLRIDFANMCNVGYAFVNFDMPMTIVDVKNKLDVQGWPGHLGSSKRAAMSYATVQGVESLIEKFRNSSVMLEAPNCRPRLFYTFQDFPNSMLFPLVGAEKEFPGPNNEAKLARSRQNAETQGLYPAHSREEYRRDSYHSQFDRGNPNGLYAAARMAYY</sequence>
<dbReference type="InterPro" id="IPR035979">
    <property type="entry name" value="RBD_domain_sf"/>
</dbReference>